<keyword evidence="1" id="KW-0472">Membrane</keyword>
<evidence type="ECO:0000313" key="3">
    <source>
        <dbReference type="Proteomes" id="UP001327560"/>
    </source>
</evidence>
<reference evidence="2 3" key="1">
    <citation type="submission" date="2023-10" db="EMBL/GenBank/DDBJ databases">
        <title>Chromosome-scale genome assembly provides insights into flower coloration mechanisms of Canna indica.</title>
        <authorList>
            <person name="Li C."/>
        </authorList>
    </citation>
    <scope>NUCLEOTIDE SEQUENCE [LARGE SCALE GENOMIC DNA]</scope>
    <source>
        <tissue evidence="2">Flower</tissue>
    </source>
</reference>
<keyword evidence="3" id="KW-1185">Reference proteome</keyword>
<protein>
    <submittedName>
        <fullName evidence="2">Uncharacterized protein</fullName>
    </submittedName>
</protein>
<feature type="transmembrane region" description="Helical" evidence="1">
    <location>
        <begin position="24"/>
        <end position="43"/>
    </location>
</feature>
<dbReference type="AlphaFoldDB" id="A0AAQ3JTH6"/>
<sequence length="127" mass="13793">MVKLASARESRLYGPHPVRNRWEYINAGIHVFAAALLFAGFSAQLPGRGDNVAGLVLILVASTLFAVVNAHDLVAHMAGIDYSLSLVAYDLQLAFVELAVPFLQMLGSILTFTAILFVLIQVHPYVN</sequence>
<evidence type="ECO:0000313" key="2">
    <source>
        <dbReference type="EMBL" id="WOK95742.1"/>
    </source>
</evidence>
<organism evidence="2 3">
    <name type="scientific">Canna indica</name>
    <name type="common">Indian-shot</name>
    <dbReference type="NCBI Taxonomy" id="4628"/>
    <lineage>
        <taxon>Eukaryota</taxon>
        <taxon>Viridiplantae</taxon>
        <taxon>Streptophyta</taxon>
        <taxon>Embryophyta</taxon>
        <taxon>Tracheophyta</taxon>
        <taxon>Spermatophyta</taxon>
        <taxon>Magnoliopsida</taxon>
        <taxon>Liliopsida</taxon>
        <taxon>Zingiberales</taxon>
        <taxon>Cannaceae</taxon>
        <taxon>Canna</taxon>
    </lineage>
</organism>
<dbReference type="EMBL" id="CP136890">
    <property type="protein sequence ID" value="WOK95742.1"/>
    <property type="molecule type" value="Genomic_DNA"/>
</dbReference>
<dbReference type="Proteomes" id="UP001327560">
    <property type="component" value="Chromosome 1"/>
</dbReference>
<feature type="transmembrane region" description="Helical" evidence="1">
    <location>
        <begin position="55"/>
        <end position="78"/>
    </location>
</feature>
<feature type="transmembrane region" description="Helical" evidence="1">
    <location>
        <begin position="98"/>
        <end position="120"/>
    </location>
</feature>
<name>A0AAQ3JTH6_9LILI</name>
<dbReference type="PANTHER" id="PTHR34967">
    <property type="entry name" value="OS02G0257200 PROTEIN"/>
    <property type="match status" value="1"/>
</dbReference>
<accession>A0AAQ3JTH6</accession>
<evidence type="ECO:0000256" key="1">
    <source>
        <dbReference type="SAM" id="Phobius"/>
    </source>
</evidence>
<gene>
    <name evidence="2" type="ORF">Cni_G04449</name>
</gene>
<keyword evidence="1" id="KW-1133">Transmembrane helix</keyword>
<keyword evidence="1" id="KW-0812">Transmembrane</keyword>
<dbReference type="PANTHER" id="PTHR34967:SF1">
    <property type="entry name" value="OS02G0257200 PROTEIN"/>
    <property type="match status" value="1"/>
</dbReference>
<proteinExistence type="predicted"/>